<evidence type="ECO:0000256" key="1">
    <source>
        <dbReference type="SAM" id="MobiDB-lite"/>
    </source>
</evidence>
<dbReference type="OrthoDB" id="2156052at2759"/>
<reference evidence="2" key="1">
    <citation type="submission" date="2022-12" db="EMBL/GenBank/DDBJ databases">
        <authorList>
            <person name="Petersen C."/>
        </authorList>
    </citation>
    <scope>NUCLEOTIDE SEQUENCE</scope>
    <source>
        <strain evidence="2">IBT 3081</strain>
    </source>
</reference>
<name>A0A9W9R8K4_9EURO</name>
<dbReference type="AlphaFoldDB" id="A0A9W9R8K4"/>
<dbReference type="EMBL" id="JAPZBT010000006">
    <property type="protein sequence ID" value="KAJ5355712.1"/>
    <property type="molecule type" value="Genomic_DNA"/>
</dbReference>
<organism evidence="2 3">
    <name type="scientific">Penicillium concentricum</name>
    <dbReference type="NCBI Taxonomy" id="293559"/>
    <lineage>
        <taxon>Eukaryota</taxon>
        <taxon>Fungi</taxon>
        <taxon>Dikarya</taxon>
        <taxon>Ascomycota</taxon>
        <taxon>Pezizomycotina</taxon>
        <taxon>Eurotiomycetes</taxon>
        <taxon>Eurotiomycetidae</taxon>
        <taxon>Eurotiales</taxon>
        <taxon>Aspergillaceae</taxon>
        <taxon>Penicillium</taxon>
    </lineage>
</organism>
<protein>
    <submittedName>
        <fullName evidence="2">Uncharacterized protein</fullName>
    </submittedName>
</protein>
<comment type="caution">
    <text evidence="2">The sequence shown here is derived from an EMBL/GenBank/DDBJ whole genome shotgun (WGS) entry which is preliminary data.</text>
</comment>
<evidence type="ECO:0000313" key="2">
    <source>
        <dbReference type="EMBL" id="KAJ5355712.1"/>
    </source>
</evidence>
<gene>
    <name evidence="2" type="ORF">N7517_010321</name>
</gene>
<dbReference type="GeneID" id="81467227"/>
<dbReference type="Proteomes" id="UP001147752">
    <property type="component" value="Unassembled WGS sequence"/>
</dbReference>
<feature type="compositionally biased region" description="Basic and acidic residues" evidence="1">
    <location>
        <begin position="76"/>
        <end position="91"/>
    </location>
</feature>
<feature type="region of interest" description="Disordered" evidence="1">
    <location>
        <begin position="68"/>
        <end position="91"/>
    </location>
</feature>
<accession>A0A9W9R8K4</accession>
<reference evidence="2" key="2">
    <citation type="journal article" date="2023" name="IMA Fungus">
        <title>Comparative genomic study of the Penicillium genus elucidates a diverse pangenome and 15 lateral gene transfer events.</title>
        <authorList>
            <person name="Petersen C."/>
            <person name="Sorensen T."/>
            <person name="Nielsen M.R."/>
            <person name="Sondergaard T.E."/>
            <person name="Sorensen J.L."/>
            <person name="Fitzpatrick D.A."/>
            <person name="Frisvad J.C."/>
            <person name="Nielsen K.L."/>
        </authorList>
    </citation>
    <scope>NUCLEOTIDE SEQUENCE</scope>
    <source>
        <strain evidence="2">IBT 3081</strain>
    </source>
</reference>
<evidence type="ECO:0000313" key="3">
    <source>
        <dbReference type="Proteomes" id="UP001147752"/>
    </source>
</evidence>
<keyword evidence="3" id="KW-1185">Reference proteome</keyword>
<dbReference type="RefSeq" id="XP_056573859.1">
    <property type="nucleotide sequence ID" value="XM_056728044.1"/>
</dbReference>
<proteinExistence type="predicted"/>
<sequence>MNCFLSPCKSELRRVLPKGRSHYPGGNELVTYEKLGVENHVRNIISELCSRPEARQHFRLGKGVSFESHTNSFEAGPRDDPSQRPRPDRFCIHHKLDGSSDVLMTVEYKPPHKLTVENSEWACGQ</sequence>